<evidence type="ECO:0000256" key="11">
    <source>
        <dbReference type="ARBA" id="ARBA00023026"/>
    </source>
</evidence>
<keyword evidence="7" id="KW-0677">Repeat</keyword>
<comment type="caution">
    <text evidence="14">The sequence shown here is derived from an EMBL/GenBank/DDBJ whole genome shotgun (WGS) entry which is preliminary data.</text>
</comment>
<gene>
    <name evidence="14" type="ORF">QO010_004172</name>
</gene>
<evidence type="ECO:0000256" key="6">
    <source>
        <dbReference type="ARBA" id="ARBA00022679"/>
    </source>
</evidence>
<keyword evidence="10" id="KW-0067">ATP-binding</keyword>
<evidence type="ECO:0000313" key="14">
    <source>
        <dbReference type="EMBL" id="MDQ0466379.1"/>
    </source>
</evidence>
<evidence type="ECO:0000256" key="4">
    <source>
        <dbReference type="ARBA" id="ARBA00022630"/>
    </source>
</evidence>
<dbReference type="Gene3D" id="3.30.565.10">
    <property type="entry name" value="Histidine kinase-like ATPase, C-terminal domain"/>
    <property type="match status" value="1"/>
</dbReference>
<evidence type="ECO:0000313" key="15">
    <source>
        <dbReference type="Proteomes" id="UP001228905"/>
    </source>
</evidence>
<accession>A0ABU0IZA3</accession>
<dbReference type="InterPro" id="IPR000014">
    <property type="entry name" value="PAS"/>
</dbReference>
<evidence type="ECO:0000256" key="9">
    <source>
        <dbReference type="ARBA" id="ARBA00022777"/>
    </source>
</evidence>
<dbReference type="InterPro" id="IPR000700">
    <property type="entry name" value="PAS-assoc_C"/>
</dbReference>
<keyword evidence="6" id="KW-0808">Transferase</keyword>
<keyword evidence="3" id="KW-0597">Phosphoprotein</keyword>
<reference evidence="14 15" key="1">
    <citation type="submission" date="2023-07" db="EMBL/GenBank/DDBJ databases">
        <title>Genomic Encyclopedia of Type Strains, Phase IV (KMG-IV): sequencing the most valuable type-strain genomes for metagenomic binning, comparative biology and taxonomic classification.</title>
        <authorList>
            <person name="Goeker M."/>
        </authorList>
    </citation>
    <scope>NUCLEOTIDE SEQUENCE [LARGE SCALE GENOMIC DNA]</scope>
    <source>
        <strain evidence="14 15">DSM 18695</strain>
    </source>
</reference>
<dbReference type="Pfam" id="PF07536">
    <property type="entry name" value="HWE_HK"/>
    <property type="match status" value="1"/>
</dbReference>
<evidence type="ECO:0000256" key="5">
    <source>
        <dbReference type="ARBA" id="ARBA00022643"/>
    </source>
</evidence>
<keyword evidence="15" id="KW-1185">Reference proteome</keyword>
<dbReference type="SMART" id="SM00911">
    <property type="entry name" value="HWE_HK"/>
    <property type="match status" value="1"/>
</dbReference>
<proteinExistence type="predicted"/>
<dbReference type="CDD" id="cd00130">
    <property type="entry name" value="PAS"/>
    <property type="match status" value="1"/>
</dbReference>
<dbReference type="SUPFAM" id="SSF55785">
    <property type="entry name" value="PYP-like sensor domain (PAS domain)"/>
    <property type="match status" value="1"/>
</dbReference>
<keyword evidence="4" id="KW-0285">Flavoprotein</keyword>
<evidence type="ECO:0000259" key="12">
    <source>
        <dbReference type="PROSITE" id="PS50112"/>
    </source>
</evidence>
<comment type="catalytic activity">
    <reaction evidence="1">
        <text>ATP + protein L-histidine = ADP + protein N-phospho-L-histidine.</text>
        <dbReference type="EC" id="2.7.13.3"/>
    </reaction>
</comment>
<dbReference type="PANTHER" id="PTHR41523:SF7">
    <property type="entry name" value="HISTIDINE KINASE"/>
    <property type="match status" value="1"/>
</dbReference>
<dbReference type="PROSITE" id="PS50112">
    <property type="entry name" value="PAS"/>
    <property type="match status" value="1"/>
</dbReference>
<dbReference type="Proteomes" id="UP001228905">
    <property type="component" value="Unassembled WGS sequence"/>
</dbReference>
<evidence type="ECO:0000256" key="2">
    <source>
        <dbReference type="ARBA" id="ARBA00012438"/>
    </source>
</evidence>
<dbReference type="InterPro" id="IPR035965">
    <property type="entry name" value="PAS-like_dom_sf"/>
</dbReference>
<name>A0ABU0IZA3_9CAUL</name>
<dbReference type="EC" id="2.7.13.3" evidence="2"/>
<evidence type="ECO:0000256" key="7">
    <source>
        <dbReference type="ARBA" id="ARBA00022737"/>
    </source>
</evidence>
<protein>
    <recommendedName>
        <fullName evidence="2">histidine kinase</fullName>
        <ecNumber evidence="2">2.7.13.3</ecNumber>
    </recommendedName>
</protein>
<dbReference type="NCBIfam" id="TIGR00229">
    <property type="entry name" value="sensory_box"/>
    <property type="match status" value="1"/>
</dbReference>
<sequence>MTKIALKSPRQMQAEATVEGFQRDLGPFVVAAQTTRMPMVFTDAKAPGHPIVFANDSFLRLTGYAREELLGQRFDFLVARGPGSADALQIESSFAVDSEDDTESHYRNKDGGVFRAQLFISVVRDHEGEVIQHFISLVDLSRHEREEERLRFLLDELNHRCQNTLTTVQSIVLQTLRGEADGGLIDTLERRILALSKAHGLLGLENWDAVSLRDVLDEILRPLALNGPQGQHQAFRVSGEGPNVRLSSKAALTLALVLHEMAINATRHGALSNGGGGQVDIGWAMTPTPNGERMRLEWRESGGPPVLPPTRQGFGSRLLKSALAQELHGEVSLDYAPAGVVCTIVMPVSAPLKALHHA</sequence>
<evidence type="ECO:0000256" key="3">
    <source>
        <dbReference type="ARBA" id="ARBA00022553"/>
    </source>
</evidence>
<dbReference type="EMBL" id="JAUSVS010000011">
    <property type="protein sequence ID" value="MDQ0466379.1"/>
    <property type="molecule type" value="Genomic_DNA"/>
</dbReference>
<dbReference type="PANTHER" id="PTHR41523">
    <property type="entry name" value="TWO-COMPONENT SYSTEM SENSOR PROTEIN"/>
    <property type="match status" value="1"/>
</dbReference>
<evidence type="ECO:0000256" key="8">
    <source>
        <dbReference type="ARBA" id="ARBA00022741"/>
    </source>
</evidence>
<feature type="domain" description="PAS" evidence="12">
    <location>
        <begin position="33"/>
        <end position="77"/>
    </location>
</feature>
<dbReference type="Gene3D" id="3.30.450.20">
    <property type="entry name" value="PAS domain"/>
    <property type="match status" value="1"/>
</dbReference>
<evidence type="ECO:0000256" key="10">
    <source>
        <dbReference type="ARBA" id="ARBA00022840"/>
    </source>
</evidence>
<keyword evidence="11" id="KW-0843">Virulence</keyword>
<feature type="domain" description="PAC" evidence="13">
    <location>
        <begin position="100"/>
        <end position="152"/>
    </location>
</feature>
<dbReference type="RefSeq" id="WP_307352436.1">
    <property type="nucleotide sequence ID" value="NZ_JAUSVS010000011.1"/>
</dbReference>
<keyword evidence="8" id="KW-0547">Nucleotide-binding</keyword>
<evidence type="ECO:0000256" key="1">
    <source>
        <dbReference type="ARBA" id="ARBA00000085"/>
    </source>
</evidence>
<dbReference type="Pfam" id="PF13426">
    <property type="entry name" value="PAS_9"/>
    <property type="match status" value="1"/>
</dbReference>
<keyword evidence="9" id="KW-0418">Kinase</keyword>
<organism evidence="14 15">
    <name type="scientific">Caulobacter ginsengisoli</name>
    <dbReference type="NCBI Taxonomy" id="400775"/>
    <lineage>
        <taxon>Bacteria</taxon>
        <taxon>Pseudomonadati</taxon>
        <taxon>Pseudomonadota</taxon>
        <taxon>Alphaproteobacteria</taxon>
        <taxon>Caulobacterales</taxon>
        <taxon>Caulobacteraceae</taxon>
        <taxon>Caulobacter</taxon>
    </lineage>
</organism>
<dbReference type="InterPro" id="IPR011102">
    <property type="entry name" value="Sig_transdc_His_kinase_HWE"/>
</dbReference>
<dbReference type="InterPro" id="IPR036890">
    <property type="entry name" value="HATPase_C_sf"/>
</dbReference>
<dbReference type="PROSITE" id="PS50113">
    <property type="entry name" value="PAC"/>
    <property type="match status" value="1"/>
</dbReference>
<evidence type="ECO:0000259" key="13">
    <source>
        <dbReference type="PROSITE" id="PS50113"/>
    </source>
</evidence>
<keyword evidence="5" id="KW-0288">FMN</keyword>